<dbReference type="AlphaFoldDB" id="A0A6J5H8R2"/>
<name>A0A6J5H8R2_9BURK</name>
<dbReference type="RefSeq" id="WP_175166367.1">
    <property type="nucleotide sequence ID" value="NZ_CADIKI010000044.1"/>
</dbReference>
<dbReference type="Proteomes" id="UP000494252">
    <property type="component" value="Unassembled WGS sequence"/>
</dbReference>
<proteinExistence type="predicted"/>
<evidence type="ECO:0008006" key="3">
    <source>
        <dbReference type="Google" id="ProtNLM"/>
    </source>
</evidence>
<reference evidence="1 2" key="1">
    <citation type="submission" date="2020-04" db="EMBL/GenBank/DDBJ databases">
        <authorList>
            <person name="De Canck E."/>
        </authorList>
    </citation>
    <scope>NUCLEOTIDE SEQUENCE [LARGE SCALE GENOMIC DNA]</scope>
    <source>
        <strain evidence="1 2">LMG 27177</strain>
    </source>
</reference>
<protein>
    <recommendedName>
        <fullName evidence="3">Fis family transcriptional regulator</fullName>
    </recommendedName>
</protein>
<organism evidence="1 2">
    <name type="scientific">Paraburkholderia fynbosensis</name>
    <dbReference type="NCBI Taxonomy" id="1200993"/>
    <lineage>
        <taxon>Bacteria</taxon>
        <taxon>Pseudomonadati</taxon>
        <taxon>Pseudomonadota</taxon>
        <taxon>Betaproteobacteria</taxon>
        <taxon>Burkholderiales</taxon>
        <taxon>Burkholderiaceae</taxon>
        <taxon>Paraburkholderia</taxon>
    </lineage>
</organism>
<sequence>MKKTWPEGFEVHEARASGITGKERIRRARADFLSLRYHLALESLQAGVGGAPIAQALLEMTLGTVMLAEAGFEVLDNASASKSISVVRRLVTAGRAHGIWHPDQEAVSVLRRTVCVHDSQLQTVPLDILEAVFAAIRHLAN</sequence>
<keyword evidence="2" id="KW-1185">Reference proteome</keyword>
<evidence type="ECO:0000313" key="2">
    <source>
        <dbReference type="Proteomes" id="UP000494252"/>
    </source>
</evidence>
<accession>A0A6J5H8R2</accession>
<gene>
    <name evidence="1" type="ORF">LMG27177_07457</name>
</gene>
<evidence type="ECO:0000313" key="1">
    <source>
        <dbReference type="EMBL" id="CAB3810775.1"/>
    </source>
</evidence>
<dbReference type="EMBL" id="CADIKI010000044">
    <property type="protein sequence ID" value="CAB3810775.1"/>
    <property type="molecule type" value="Genomic_DNA"/>
</dbReference>